<dbReference type="RefSeq" id="XP_034109138.1">
    <property type="nucleotide sequence ID" value="XM_034253247.2"/>
</dbReference>
<feature type="signal peptide" evidence="2">
    <location>
        <begin position="1"/>
        <end position="19"/>
    </location>
</feature>
<proteinExistence type="predicted"/>
<evidence type="ECO:0000313" key="4">
    <source>
        <dbReference type="RefSeq" id="XP_034109138.1"/>
    </source>
</evidence>
<organism evidence="3 4">
    <name type="scientific">Drosophila albomicans</name>
    <name type="common">Fruit fly</name>
    <dbReference type="NCBI Taxonomy" id="7291"/>
    <lineage>
        <taxon>Eukaryota</taxon>
        <taxon>Metazoa</taxon>
        <taxon>Ecdysozoa</taxon>
        <taxon>Arthropoda</taxon>
        <taxon>Hexapoda</taxon>
        <taxon>Insecta</taxon>
        <taxon>Pterygota</taxon>
        <taxon>Neoptera</taxon>
        <taxon>Endopterygota</taxon>
        <taxon>Diptera</taxon>
        <taxon>Brachycera</taxon>
        <taxon>Muscomorpha</taxon>
        <taxon>Ephydroidea</taxon>
        <taxon>Drosophilidae</taxon>
        <taxon>Drosophila</taxon>
    </lineage>
</organism>
<dbReference type="OrthoDB" id="8063538at2759"/>
<protein>
    <submittedName>
        <fullName evidence="4">Uncharacterized protein DDB_G0271670</fullName>
    </submittedName>
</protein>
<dbReference type="Proteomes" id="UP000515160">
    <property type="component" value="Chromosome 3"/>
</dbReference>
<feature type="chain" id="PRO_5028304508" evidence="2">
    <location>
        <begin position="20"/>
        <end position="280"/>
    </location>
</feature>
<evidence type="ECO:0000256" key="2">
    <source>
        <dbReference type="SAM" id="SignalP"/>
    </source>
</evidence>
<evidence type="ECO:0000256" key="1">
    <source>
        <dbReference type="SAM" id="MobiDB-lite"/>
    </source>
</evidence>
<keyword evidence="3" id="KW-1185">Reference proteome</keyword>
<sequence>MKYTLIFTLLAAFASNCFAAPLDLNDLFSGLSPVEQLAPTQDVVKRQVVVNPDSELKQISFQTLIGNLENSLFQSALSLHGASAPDSTVDEVQPGQDDSAEHSITKRADEVVTVLPSTADEPQERKILVQTTKKVPSEDGVPAHLIIDHVSVQPHNGLSVPLIPTFQVHHTKITSATIVEDANNDSSDGKQTKISITKTSITSTAPVESIETQSSSVVPEIATSSITTEQATSSSSESSSSESTSSSSTSSTTSEQPIVTKLKEKVAEVEAEPVILTARV</sequence>
<keyword evidence="2" id="KW-0732">Signal</keyword>
<gene>
    <name evidence="4" type="primary">LOC117571202</name>
</gene>
<reference evidence="4" key="1">
    <citation type="submission" date="2025-08" db="UniProtKB">
        <authorList>
            <consortium name="RefSeq"/>
        </authorList>
    </citation>
    <scope>IDENTIFICATION</scope>
    <source>
        <strain evidence="4">15112-1751.03</strain>
        <tissue evidence="4">Whole Adult</tissue>
    </source>
</reference>
<accession>A0A6P8XAQ9</accession>
<feature type="region of interest" description="Disordered" evidence="1">
    <location>
        <begin position="200"/>
        <end position="260"/>
    </location>
</feature>
<dbReference type="GeneID" id="117571202"/>
<feature type="compositionally biased region" description="Low complexity" evidence="1">
    <location>
        <begin position="221"/>
        <end position="256"/>
    </location>
</feature>
<feature type="region of interest" description="Disordered" evidence="1">
    <location>
        <begin position="83"/>
        <end position="106"/>
    </location>
</feature>
<evidence type="ECO:0000313" key="3">
    <source>
        <dbReference type="Proteomes" id="UP000515160"/>
    </source>
</evidence>
<dbReference type="AlphaFoldDB" id="A0A6P8XAQ9"/>
<name>A0A6P8XAQ9_DROAB</name>